<feature type="region of interest" description="Disordered" evidence="1">
    <location>
        <begin position="1"/>
        <end position="22"/>
    </location>
</feature>
<evidence type="ECO:0000256" key="1">
    <source>
        <dbReference type="SAM" id="MobiDB-lite"/>
    </source>
</evidence>
<dbReference type="Proteomes" id="UP000269689">
    <property type="component" value="Unassembled WGS sequence"/>
</dbReference>
<proteinExistence type="predicted"/>
<dbReference type="CDD" id="cd11524">
    <property type="entry name" value="SYLF"/>
    <property type="match status" value="1"/>
</dbReference>
<keyword evidence="4" id="KW-1185">Reference proteome</keyword>
<organism evidence="3 4">
    <name type="scientific">Pacificibacter maritimus</name>
    <dbReference type="NCBI Taxonomy" id="762213"/>
    <lineage>
        <taxon>Bacteria</taxon>
        <taxon>Pseudomonadati</taxon>
        <taxon>Pseudomonadota</taxon>
        <taxon>Alphaproteobacteria</taxon>
        <taxon>Rhodobacterales</taxon>
        <taxon>Roseobacteraceae</taxon>
        <taxon>Pacificibacter</taxon>
    </lineage>
</organism>
<dbReference type="Pfam" id="PF04366">
    <property type="entry name" value="Ysc84"/>
    <property type="match status" value="1"/>
</dbReference>
<dbReference type="InterPro" id="IPR007461">
    <property type="entry name" value="Ysc84_actin-binding"/>
</dbReference>
<name>A0A3N4UVM3_9RHOB</name>
<evidence type="ECO:0000313" key="3">
    <source>
        <dbReference type="EMBL" id="RPE71541.1"/>
    </source>
</evidence>
<evidence type="ECO:0000313" key="4">
    <source>
        <dbReference type="Proteomes" id="UP000269689"/>
    </source>
</evidence>
<gene>
    <name evidence="3" type="ORF">EDD53_0661</name>
</gene>
<dbReference type="EMBL" id="RKQK01000001">
    <property type="protein sequence ID" value="RPE71541.1"/>
    <property type="molecule type" value="Genomic_DNA"/>
</dbReference>
<feature type="domain" description="Ysc84 actin-binding" evidence="2">
    <location>
        <begin position="121"/>
        <end position="203"/>
    </location>
</feature>
<comment type="caution">
    <text evidence="3">The sequence shown here is derived from an EMBL/GenBank/DDBJ whole genome shotgun (WGS) entry which is preliminary data.</text>
</comment>
<evidence type="ECO:0000259" key="2">
    <source>
        <dbReference type="Pfam" id="PF04366"/>
    </source>
</evidence>
<reference evidence="3 4" key="1">
    <citation type="submission" date="2018-11" db="EMBL/GenBank/DDBJ databases">
        <title>Genomic Encyclopedia of Type Strains, Phase IV (KMG-IV): sequencing the most valuable type-strain genomes for metagenomic binning, comparative biology and taxonomic classification.</title>
        <authorList>
            <person name="Goeker M."/>
        </authorList>
    </citation>
    <scope>NUCLEOTIDE SEQUENCE [LARGE SCALE GENOMIC DNA]</scope>
    <source>
        <strain evidence="3 4">DSM 104731</strain>
    </source>
</reference>
<accession>A0A3N4UVM3</accession>
<dbReference type="AlphaFoldDB" id="A0A3N4UVM3"/>
<protein>
    <submittedName>
        <fullName evidence="3">Las17-binding protein actin regulator</fullName>
    </submittedName>
</protein>
<sequence length="208" mass="22074">MSNDAFGQEYKGSPMTQSVVTRKPSLGNRRTFMIGLGATSLLAACNNGLTGNGGPRIEARADASLDYLYNTYPNTRDLREKSVGMLVMPLVTKAGLGVGGSYGRGVLRVNDVTVDYYSSTQASVGLQIGAQQYAHVLFFMTNDALATFRRSSGWAAGADIEYALNNRGENLSAETTTSRSPVIAVVFGQAGLIAGATVEGIKYSRIIP</sequence>